<evidence type="ECO:0000313" key="3">
    <source>
        <dbReference type="Proteomes" id="UP001221898"/>
    </source>
</evidence>
<dbReference type="AlphaFoldDB" id="A0AAD7S3K7"/>
<comment type="caution">
    <text evidence="2">The sequence shown here is derived from an EMBL/GenBank/DDBJ whole genome shotgun (WGS) entry which is preliminary data.</text>
</comment>
<proteinExistence type="predicted"/>
<protein>
    <submittedName>
        <fullName evidence="2">Uncharacterized protein</fullName>
    </submittedName>
</protein>
<gene>
    <name evidence="2" type="ORF">AAFF_G00034720</name>
</gene>
<reference evidence="2" key="1">
    <citation type="journal article" date="2023" name="Science">
        <title>Genome structures resolve the early diversification of teleost fishes.</title>
        <authorList>
            <person name="Parey E."/>
            <person name="Louis A."/>
            <person name="Montfort J."/>
            <person name="Bouchez O."/>
            <person name="Roques C."/>
            <person name="Iampietro C."/>
            <person name="Lluch J."/>
            <person name="Castinel A."/>
            <person name="Donnadieu C."/>
            <person name="Desvignes T."/>
            <person name="Floi Bucao C."/>
            <person name="Jouanno E."/>
            <person name="Wen M."/>
            <person name="Mejri S."/>
            <person name="Dirks R."/>
            <person name="Jansen H."/>
            <person name="Henkel C."/>
            <person name="Chen W.J."/>
            <person name="Zahm M."/>
            <person name="Cabau C."/>
            <person name="Klopp C."/>
            <person name="Thompson A.W."/>
            <person name="Robinson-Rechavi M."/>
            <person name="Braasch I."/>
            <person name="Lecointre G."/>
            <person name="Bobe J."/>
            <person name="Postlethwait J.H."/>
            <person name="Berthelot C."/>
            <person name="Roest Crollius H."/>
            <person name="Guiguen Y."/>
        </authorList>
    </citation>
    <scope>NUCLEOTIDE SEQUENCE</scope>
    <source>
        <strain evidence="2">NC1722</strain>
    </source>
</reference>
<accession>A0AAD7S3K7</accession>
<evidence type="ECO:0000256" key="1">
    <source>
        <dbReference type="SAM" id="MobiDB-lite"/>
    </source>
</evidence>
<sequence>MSRPLDLSYRSNIGGPFHRVMTYSPYILVKQLQHVYKQWHSGLHVVQIDFPCQRARWVLPLLFRSVGKSNEQSLDTAGTLRPGREPAVYRHPSC</sequence>
<dbReference type="EMBL" id="JAINUG010000118">
    <property type="protein sequence ID" value="KAJ8395270.1"/>
    <property type="molecule type" value="Genomic_DNA"/>
</dbReference>
<name>A0AAD7S3K7_9TELE</name>
<organism evidence="2 3">
    <name type="scientific">Aldrovandia affinis</name>
    <dbReference type="NCBI Taxonomy" id="143900"/>
    <lineage>
        <taxon>Eukaryota</taxon>
        <taxon>Metazoa</taxon>
        <taxon>Chordata</taxon>
        <taxon>Craniata</taxon>
        <taxon>Vertebrata</taxon>
        <taxon>Euteleostomi</taxon>
        <taxon>Actinopterygii</taxon>
        <taxon>Neopterygii</taxon>
        <taxon>Teleostei</taxon>
        <taxon>Notacanthiformes</taxon>
        <taxon>Halosauridae</taxon>
        <taxon>Aldrovandia</taxon>
    </lineage>
</organism>
<keyword evidence="3" id="KW-1185">Reference proteome</keyword>
<dbReference type="Proteomes" id="UP001221898">
    <property type="component" value="Unassembled WGS sequence"/>
</dbReference>
<feature type="region of interest" description="Disordered" evidence="1">
    <location>
        <begin position="73"/>
        <end position="94"/>
    </location>
</feature>
<evidence type="ECO:0000313" key="2">
    <source>
        <dbReference type="EMBL" id="KAJ8395270.1"/>
    </source>
</evidence>